<evidence type="ECO:0008006" key="5">
    <source>
        <dbReference type="Google" id="ProtNLM"/>
    </source>
</evidence>
<dbReference type="Proteomes" id="UP001152658">
    <property type="component" value="Unassembled WGS sequence"/>
</dbReference>
<organism evidence="3 4">
    <name type="scientific">Vibrio aestuarianus</name>
    <dbReference type="NCBI Taxonomy" id="28171"/>
    <lineage>
        <taxon>Bacteria</taxon>
        <taxon>Pseudomonadati</taxon>
        <taxon>Pseudomonadota</taxon>
        <taxon>Gammaproteobacteria</taxon>
        <taxon>Vibrionales</taxon>
        <taxon>Vibrionaceae</taxon>
        <taxon>Vibrio</taxon>
    </lineage>
</organism>
<evidence type="ECO:0000259" key="1">
    <source>
        <dbReference type="Pfam" id="PF14216"/>
    </source>
</evidence>
<keyword evidence="4" id="KW-1185">Reference proteome</keyword>
<evidence type="ECO:0000313" key="3">
    <source>
        <dbReference type="EMBL" id="CAH8240486.1"/>
    </source>
</evidence>
<protein>
    <recommendedName>
        <fullName evidence="5">DUF4326 domain-containing protein</fullName>
    </recommendedName>
</protein>
<feature type="domain" description="DUF4326" evidence="1">
    <location>
        <begin position="117"/>
        <end position="191"/>
    </location>
</feature>
<feature type="domain" description="Minimal SLOG" evidence="2">
    <location>
        <begin position="1"/>
        <end position="105"/>
    </location>
</feature>
<accession>A0ABM9FTH8</accession>
<dbReference type="Pfam" id="PF22565">
    <property type="entry name" value="mSLOG"/>
    <property type="match status" value="1"/>
</dbReference>
<evidence type="ECO:0000313" key="4">
    <source>
        <dbReference type="Proteomes" id="UP001152658"/>
    </source>
</evidence>
<comment type="caution">
    <text evidence="3">The sequence shown here is derived from an EMBL/GenBank/DDBJ whole genome shotgun (WGS) entry which is preliminary data.</text>
</comment>
<reference evidence="3" key="1">
    <citation type="submission" date="2022-06" db="EMBL/GenBank/DDBJ databases">
        <authorList>
            <person name="Goudenege D."/>
            <person name="Le Roux F."/>
        </authorList>
    </citation>
    <scope>NUCLEOTIDE SEQUENCE</scope>
    <source>
        <strain evidence="3">12-063</strain>
    </source>
</reference>
<evidence type="ECO:0000259" key="2">
    <source>
        <dbReference type="Pfam" id="PF22565"/>
    </source>
</evidence>
<gene>
    <name evidence="3" type="ORF">VAE063_960031</name>
</gene>
<proteinExistence type="predicted"/>
<name>A0ABM9FTH8_9VIBR</name>
<dbReference type="EMBL" id="CALYLK010000137">
    <property type="protein sequence ID" value="CAH8240486.1"/>
    <property type="molecule type" value="Genomic_DNA"/>
</dbReference>
<sequence length="201" mass="23290">MAKILVLYPQLFNCYSKFARKVGKITSNLDDVDLVYSNDPNQFIEAFCTENSNSVRYSQLSTWSCDDITHAIVFDDGEEFPSEIELLKSAKIPHRLIHINITRVINIKSDTKYQAEKSTPKYEYIGRGSYWGNPHSMFEDGDDRDEVIRKYKYDFDYDKFINVDKSRVYDLAGKRLGCFCKPQSCHGDVLADFLNSWDDGK</sequence>
<dbReference type="RefSeq" id="WP_168523561.1">
    <property type="nucleotide sequence ID" value="NZ_CALYLA010000019.1"/>
</dbReference>
<dbReference type="Pfam" id="PF14216">
    <property type="entry name" value="DUF4326"/>
    <property type="match status" value="1"/>
</dbReference>
<dbReference type="InterPro" id="IPR025475">
    <property type="entry name" value="DUF4326"/>
</dbReference>
<dbReference type="InterPro" id="IPR054452">
    <property type="entry name" value="mSLOG_dom"/>
</dbReference>